<keyword evidence="4" id="KW-1185">Reference proteome</keyword>
<keyword evidence="1" id="KW-0812">Transmembrane</keyword>
<dbReference type="Proteomes" id="UP000219813">
    <property type="component" value="Unassembled WGS sequence"/>
</dbReference>
<evidence type="ECO:0000313" key="4">
    <source>
        <dbReference type="Proteomes" id="UP000219813"/>
    </source>
</evidence>
<dbReference type="KEGG" id="pmal:PMUG01_00040300"/>
<name>A0A1D3JH39_PLAMA</name>
<protein>
    <submittedName>
        <fullName evidence="3">Fam-l protein</fullName>
    </submittedName>
</protein>
<sequence>MKQNIKLLLFIKIAVFILSPRIYNFNNDTSKYYKYLGAKYILIRKLGIRSCRLLAKCKQYNDSNIRDLIEDLPYNGSYEKKDISNNKKGATKKNNQSNRNLINHASQNREAKKSRSCIFETKKYSHLEKKIFKELDYMDYLKSNKTISNETYKKVICKKYGLRIILPILLLLLLLIPLVVDFSAGLALGNSWKWGLLGFSHYLKELQISDGEWLSKLLNWLKSNTPGLWKHNTIFDSSYVCSLCSAAGQYDLSIKCILGQLFGYIIYFVPFIILCSTFISAIFYYHKKVKKYEKIKFRKK</sequence>
<proteinExistence type="predicted"/>
<reference evidence="3 4" key="1">
    <citation type="submission" date="2016-06" db="EMBL/GenBank/DDBJ databases">
        <authorList>
            <consortium name="Pathogen Informatics"/>
        </authorList>
    </citation>
    <scope>NUCLEOTIDE SEQUENCE [LARGE SCALE GENOMIC DNA]</scope>
</reference>
<organism evidence="3 4">
    <name type="scientific">Plasmodium malariae</name>
    <dbReference type="NCBI Taxonomy" id="5858"/>
    <lineage>
        <taxon>Eukaryota</taxon>
        <taxon>Sar</taxon>
        <taxon>Alveolata</taxon>
        <taxon>Apicomplexa</taxon>
        <taxon>Aconoidasida</taxon>
        <taxon>Haemosporida</taxon>
        <taxon>Plasmodiidae</taxon>
        <taxon>Plasmodium</taxon>
        <taxon>Plasmodium (Plasmodium)</taxon>
    </lineage>
</organism>
<feature type="signal peptide" evidence="2">
    <location>
        <begin position="1"/>
        <end position="24"/>
    </location>
</feature>
<feature type="chain" id="PRO_5008915739" evidence="2">
    <location>
        <begin position="25"/>
        <end position="300"/>
    </location>
</feature>
<dbReference type="AlphaFoldDB" id="A0A1D3JH39"/>
<dbReference type="RefSeq" id="XP_028858956.1">
    <property type="nucleotide sequence ID" value="XM_029003200.1"/>
</dbReference>
<dbReference type="GeneID" id="39865866"/>
<accession>A0A1D3JH39</accession>
<evidence type="ECO:0000256" key="2">
    <source>
        <dbReference type="SAM" id="SignalP"/>
    </source>
</evidence>
<dbReference type="InterPro" id="IPR022139">
    <property type="entry name" value="Fam-L/Fam-M-like_plasmodium"/>
</dbReference>
<evidence type="ECO:0000313" key="3">
    <source>
        <dbReference type="EMBL" id="SBT85581.1"/>
    </source>
</evidence>
<gene>
    <name evidence="3" type="primary">PmUG01_00040300</name>
    <name evidence="3" type="ORF">PMUG01_00040300</name>
</gene>
<keyword evidence="1" id="KW-0472">Membrane</keyword>
<keyword evidence="2" id="KW-0732">Signal</keyword>
<feature type="transmembrane region" description="Helical" evidence="1">
    <location>
        <begin position="261"/>
        <end position="285"/>
    </location>
</feature>
<dbReference type="VEuPathDB" id="PlasmoDB:PmUG01_00040300"/>
<evidence type="ECO:0000256" key="1">
    <source>
        <dbReference type="SAM" id="Phobius"/>
    </source>
</evidence>
<keyword evidence="1" id="KW-1133">Transmembrane helix</keyword>
<dbReference type="Pfam" id="PF12420">
    <property type="entry name" value="DUF3671"/>
    <property type="match status" value="1"/>
</dbReference>
<feature type="transmembrane region" description="Helical" evidence="1">
    <location>
        <begin position="164"/>
        <end position="188"/>
    </location>
</feature>
<dbReference type="EMBL" id="FLRL01000013">
    <property type="protein sequence ID" value="SBT85581.1"/>
    <property type="molecule type" value="Genomic_DNA"/>
</dbReference>